<evidence type="ECO:0000256" key="1">
    <source>
        <dbReference type="ARBA" id="ARBA00022670"/>
    </source>
</evidence>
<keyword evidence="5 6" id="KW-0482">Metalloprotease</keyword>
<evidence type="ECO:0000259" key="8">
    <source>
        <dbReference type="Pfam" id="PF01435"/>
    </source>
</evidence>
<protein>
    <submittedName>
        <fullName evidence="10">Peptidase family M48</fullName>
    </submittedName>
</protein>
<dbReference type="InterPro" id="IPR055518">
    <property type="entry name" value="DUF7092"/>
</dbReference>
<dbReference type="GO" id="GO:0016020">
    <property type="term" value="C:membrane"/>
    <property type="evidence" value="ECO:0007669"/>
    <property type="project" value="TreeGrafter"/>
</dbReference>
<evidence type="ECO:0000313" key="11">
    <source>
        <dbReference type="Proteomes" id="UP000199064"/>
    </source>
</evidence>
<feature type="domain" description="DUF7092" evidence="9">
    <location>
        <begin position="1"/>
        <end position="72"/>
    </location>
</feature>
<keyword evidence="7" id="KW-1133">Transmembrane helix</keyword>
<dbReference type="EMBL" id="FNSL01000001">
    <property type="protein sequence ID" value="SEB38033.1"/>
    <property type="molecule type" value="Genomic_DNA"/>
</dbReference>
<evidence type="ECO:0000256" key="4">
    <source>
        <dbReference type="ARBA" id="ARBA00022833"/>
    </source>
</evidence>
<evidence type="ECO:0000256" key="3">
    <source>
        <dbReference type="ARBA" id="ARBA00022801"/>
    </source>
</evidence>
<evidence type="ECO:0000313" key="10">
    <source>
        <dbReference type="EMBL" id="SEB38033.1"/>
    </source>
</evidence>
<accession>A0A1H4IVI6</accession>
<dbReference type="Proteomes" id="UP000199064">
    <property type="component" value="Unassembled WGS sequence"/>
</dbReference>
<keyword evidence="1 6" id="KW-0645">Protease</keyword>
<dbReference type="GO" id="GO:0046872">
    <property type="term" value="F:metal ion binding"/>
    <property type="evidence" value="ECO:0007669"/>
    <property type="project" value="UniProtKB-KW"/>
</dbReference>
<feature type="domain" description="Peptidase M48" evidence="8">
    <location>
        <begin position="155"/>
        <end position="333"/>
    </location>
</feature>
<keyword evidence="7" id="KW-0812">Transmembrane</keyword>
<keyword evidence="4 6" id="KW-0862">Zinc</keyword>
<gene>
    <name evidence="10" type="ORF">SAMN05216452_0640</name>
</gene>
<sequence length="346" mass="36393">MIDGRYFPPGSSRAVAASLAGGPGRLALKREDEPQAQAVVLMSVSDPLAGVPRKLTFADGGVFEAPLEADVDGFLNMGGSFFARLTRLEANLGLVAAAAVVTIGLVFAIYRFGIPLLASGAAAITPPPIVAAMDRGTLETVDRVVFSPSELDEGRKQELQAMFDELAGFADDAGPALKLQLRRGGAIGANALALPGGTIVVTDELVALAASDDEIAGVIAHEIGHVRERHSLQQIYRVLGIGFMVGLIGGDASQLVDDVVTQASALQTLVYSREFETHADLYSVALMARAGRDPLAFVDLLDRIVRAAGGSDETGWLATHPGTRDRREAVRKRVKELGEAGETARN</sequence>
<keyword evidence="11" id="KW-1185">Reference proteome</keyword>
<evidence type="ECO:0000256" key="7">
    <source>
        <dbReference type="SAM" id="Phobius"/>
    </source>
</evidence>
<dbReference type="InterPro" id="IPR051156">
    <property type="entry name" value="Mito/Outer_Membr_Metalloprot"/>
</dbReference>
<evidence type="ECO:0000256" key="6">
    <source>
        <dbReference type="RuleBase" id="RU003983"/>
    </source>
</evidence>
<dbReference type="Pfam" id="PF01435">
    <property type="entry name" value="Peptidase_M48"/>
    <property type="match status" value="1"/>
</dbReference>
<evidence type="ECO:0000256" key="2">
    <source>
        <dbReference type="ARBA" id="ARBA00022723"/>
    </source>
</evidence>
<dbReference type="CDD" id="cd07332">
    <property type="entry name" value="M48C_Oma1_like"/>
    <property type="match status" value="1"/>
</dbReference>
<dbReference type="Pfam" id="PF23368">
    <property type="entry name" value="DUF7092"/>
    <property type="match status" value="1"/>
</dbReference>
<dbReference type="PANTHER" id="PTHR22726:SF24">
    <property type="entry name" value="M48 FAMILY METALLOPEPTIDASE"/>
    <property type="match status" value="1"/>
</dbReference>
<dbReference type="RefSeq" id="WP_007008191.1">
    <property type="nucleotide sequence ID" value="NZ_FNSL01000001.1"/>
</dbReference>
<name>A0A1H4IVI6_9HYPH</name>
<proteinExistence type="inferred from homology"/>
<keyword evidence="3 6" id="KW-0378">Hydrolase</keyword>
<dbReference type="GO" id="GO:0051603">
    <property type="term" value="P:proteolysis involved in protein catabolic process"/>
    <property type="evidence" value="ECO:0007669"/>
    <property type="project" value="TreeGrafter"/>
</dbReference>
<reference evidence="11" key="1">
    <citation type="submission" date="2016-10" db="EMBL/GenBank/DDBJ databases">
        <authorList>
            <person name="Varghese N."/>
            <person name="Submissions S."/>
        </authorList>
    </citation>
    <scope>NUCLEOTIDE SEQUENCE [LARGE SCALE GENOMIC DNA]</scope>
    <source>
        <strain evidence="11">ES.061</strain>
    </source>
</reference>
<organism evidence="10 11">
    <name type="scientific">Nitratireductor aquibiodomus</name>
    <dbReference type="NCBI Taxonomy" id="204799"/>
    <lineage>
        <taxon>Bacteria</taxon>
        <taxon>Pseudomonadati</taxon>
        <taxon>Pseudomonadota</taxon>
        <taxon>Alphaproteobacteria</taxon>
        <taxon>Hyphomicrobiales</taxon>
        <taxon>Phyllobacteriaceae</taxon>
        <taxon>Nitratireductor</taxon>
    </lineage>
</organism>
<comment type="similarity">
    <text evidence="6">Belongs to the peptidase M48 family.</text>
</comment>
<dbReference type="AlphaFoldDB" id="A0A1H4IVI6"/>
<evidence type="ECO:0000259" key="9">
    <source>
        <dbReference type="Pfam" id="PF23368"/>
    </source>
</evidence>
<keyword evidence="7" id="KW-0472">Membrane</keyword>
<evidence type="ECO:0000256" key="5">
    <source>
        <dbReference type="ARBA" id="ARBA00023049"/>
    </source>
</evidence>
<dbReference type="PANTHER" id="PTHR22726">
    <property type="entry name" value="METALLOENDOPEPTIDASE OMA1"/>
    <property type="match status" value="1"/>
</dbReference>
<comment type="cofactor">
    <cofactor evidence="6">
        <name>Zn(2+)</name>
        <dbReference type="ChEBI" id="CHEBI:29105"/>
    </cofactor>
    <text evidence="6">Binds 1 zinc ion per subunit.</text>
</comment>
<dbReference type="GO" id="GO:0004222">
    <property type="term" value="F:metalloendopeptidase activity"/>
    <property type="evidence" value="ECO:0007669"/>
    <property type="project" value="InterPro"/>
</dbReference>
<dbReference type="InterPro" id="IPR001915">
    <property type="entry name" value="Peptidase_M48"/>
</dbReference>
<dbReference type="Gene3D" id="3.30.2010.10">
    <property type="entry name" value="Metalloproteases ('zincins'), catalytic domain"/>
    <property type="match status" value="1"/>
</dbReference>
<feature type="transmembrane region" description="Helical" evidence="7">
    <location>
        <begin position="90"/>
        <end position="110"/>
    </location>
</feature>
<keyword evidence="2" id="KW-0479">Metal-binding</keyword>